<reference evidence="1" key="1">
    <citation type="submission" date="2021-02" db="EMBL/GenBank/DDBJ databases">
        <authorList>
            <person name="Nowell W R."/>
        </authorList>
    </citation>
    <scope>NUCLEOTIDE SEQUENCE</scope>
</reference>
<evidence type="ECO:0000313" key="1">
    <source>
        <dbReference type="EMBL" id="CAF1255727.1"/>
    </source>
</evidence>
<protein>
    <submittedName>
        <fullName evidence="1">Uncharacterized protein</fullName>
    </submittedName>
</protein>
<proteinExistence type="predicted"/>
<sequence>MFRNDETALIEALFRFPIKGEKRLIARLSLYYQISFYFQFGYNAPSTITLDEQYVARNLFNCLNSILESTSYLFENETTLDHDDVLDGPNSQDPASTVPAFKRLDVSPNIDYQLIDEHNFENHFSLDYMKRAVNYFDEKDPLTGQRKRNWCIVKHMFRRISNPQYVTRFRKYIEIGGTKKKNTTENAAPSTTILVALVTL</sequence>
<dbReference type="OrthoDB" id="10036923at2759"/>
<accession>A0A815AEU2</accession>
<dbReference type="Proteomes" id="UP000663882">
    <property type="component" value="Unassembled WGS sequence"/>
</dbReference>
<organism evidence="1 2">
    <name type="scientific">Rotaria sordida</name>
    <dbReference type="NCBI Taxonomy" id="392033"/>
    <lineage>
        <taxon>Eukaryota</taxon>
        <taxon>Metazoa</taxon>
        <taxon>Spiralia</taxon>
        <taxon>Gnathifera</taxon>
        <taxon>Rotifera</taxon>
        <taxon>Eurotatoria</taxon>
        <taxon>Bdelloidea</taxon>
        <taxon>Philodinida</taxon>
        <taxon>Philodinidae</taxon>
        <taxon>Rotaria</taxon>
    </lineage>
</organism>
<dbReference type="EMBL" id="CAJNOO010002311">
    <property type="protein sequence ID" value="CAF1255727.1"/>
    <property type="molecule type" value="Genomic_DNA"/>
</dbReference>
<evidence type="ECO:0000313" key="2">
    <source>
        <dbReference type="Proteomes" id="UP000663882"/>
    </source>
</evidence>
<gene>
    <name evidence="1" type="ORF">RFH988_LOCUS27412</name>
</gene>
<comment type="caution">
    <text evidence="1">The sequence shown here is derived from an EMBL/GenBank/DDBJ whole genome shotgun (WGS) entry which is preliminary data.</text>
</comment>
<name>A0A815AEU2_9BILA</name>
<dbReference type="AlphaFoldDB" id="A0A815AEU2"/>